<dbReference type="Proteomes" id="UP000177281">
    <property type="component" value="Unassembled WGS sequence"/>
</dbReference>
<dbReference type="EMBL" id="MFFB01000008">
    <property type="protein sequence ID" value="OGE94768.1"/>
    <property type="molecule type" value="Genomic_DNA"/>
</dbReference>
<name>A0A1F5PXV3_9BACT</name>
<evidence type="ECO:0000313" key="1">
    <source>
        <dbReference type="EMBL" id="OGE94768.1"/>
    </source>
</evidence>
<accession>A0A1F5PXV3</accession>
<dbReference type="AlphaFoldDB" id="A0A1F5PXV3"/>
<dbReference type="STRING" id="1817841.A3B10_02315"/>
<gene>
    <name evidence="1" type="ORF">A3B10_02315</name>
</gene>
<comment type="caution">
    <text evidence="1">The sequence shown here is derived from an EMBL/GenBank/DDBJ whole genome shotgun (WGS) entry which is preliminary data.</text>
</comment>
<evidence type="ECO:0000313" key="2">
    <source>
        <dbReference type="Proteomes" id="UP000177281"/>
    </source>
</evidence>
<proteinExistence type="predicted"/>
<organism evidence="1 2">
    <name type="scientific">Candidatus Doudnabacteria bacterium RIFCSPLOWO2_01_FULL_44_21</name>
    <dbReference type="NCBI Taxonomy" id="1817841"/>
    <lineage>
        <taxon>Bacteria</taxon>
        <taxon>Candidatus Doudnaibacteriota</taxon>
    </lineage>
</organism>
<sequence length="84" mass="9418">MPSRPSGEKRGRPRRLLGQSRAKQNILFLLEEKIGRARIRKSEENFFVGRAGLRHGGGAASFVGGFPKMRSDFVQGVEPDWTMC</sequence>
<reference evidence="1 2" key="1">
    <citation type="journal article" date="2016" name="Nat. Commun.">
        <title>Thousands of microbial genomes shed light on interconnected biogeochemical processes in an aquifer system.</title>
        <authorList>
            <person name="Anantharaman K."/>
            <person name="Brown C.T."/>
            <person name="Hug L.A."/>
            <person name="Sharon I."/>
            <person name="Castelle C.J."/>
            <person name="Probst A.J."/>
            <person name="Thomas B.C."/>
            <person name="Singh A."/>
            <person name="Wilkins M.J."/>
            <person name="Karaoz U."/>
            <person name="Brodie E.L."/>
            <person name="Williams K.H."/>
            <person name="Hubbard S.S."/>
            <person name="Banfield J.F."/>
        </authorList>
    </citation>
    <scope>NUCLEOTIDE SEQUENCE [LARGE SCALE GENOMIC DNA]</scope>
</reference>
<protein>
    <submittedName>
        <fullName evidence="1">Uncharacterized protein</fullName>
    </submittedName>
</protein>